<accession>A0AAW2TYL3</accession>
<dbReference type="AlphaFoldDB" id="A0AAW2TYL3"/>
<reference evidence="1" key="1">
    <citation type="submission" date="2020-06" db="EMBL/GenBank/DDBJ databases">
        <authorList>
            <person name="Li T."/>
            <person name="Hu X."/>
            <person name="Zhang T."/>
            <person name="Song X."/>
            <person name="Zhang H."/>
            <person name="Dai N."/>
            <person name="Sheng W."/>
            <person name="Hou X."/>
            <person name="Wei L."/>
        </authorList>
    </citation>
    <scope>NUCLEOTIDE SEQUENCE</scope>
    <source>
        <strain evidence="1">KEN1</strain>
        <tissue evidence="1">Leaf</tissue>
    </source>
</reference>
<organism evidence="1">
    <name type="scientific">Sesamum latifolium</name>
    <dbReference type="NCBI Taxonomy" id="2727402"/>
    <lineage>
        <taxon>Eukaryota</taxon>
        <taxon>Viridiplantae</taxon>
        <taxon>Streptophyta</taxon>
        <taxon>Embryophyta</taxon>
        <taxon>Tracheophyta</taxon>
        <taxon>Spermatophyta</taxon>
        <taxon>Magnoliopsida</taxon>
        <taxon>eudicotyledons</taxon>
        <taxon>Gunneridae</taxon>
        <taxon>Pentapetalae</taxon>
        <taxon>asterids</taxon>
        <taxon>lamiids</taxon>
        <taxon>Lamiales</taxon>
        <taxon>Pedaliaceae</taxon>
        <taxon>Sesamum</taxon>
    </lineage>
</organism>
<evidence type="ECO:0000313" key="1">
    <source>
        <dbReference type="EMBL" id="KAL0410045.1"/>
    </source>
</evidence>
<protein>
    <submittedName>
        <fullName evidence="1">Uncharacterized protein</fullName>
    </submittedName>
</protein>
<proteinExistence type="predicted"/>
<dbReference type="EMBL" id="JACGWN010000013">
    <property type="protein sequence ID" value="KAL0410045.1"/>
    <property type="molecule type" value="Genomic_DNA"/>
</dbReference>
<comment type="caution">
    <text evidence="1">The sequence shown here is derived from an EMBL/GenBank/DDBJ whole genome shotgun (WGS) entry which is preliminary data.</text>
</comment>
<gene>
    <name evidence="1" type="ORF">Slati_3594200</name>
</gene>
<name>A0AAW2TYL3_9LAMI</name>
<sequence>MPSDGLEHVLCSANTYITALLQIQDFDNLIFHYTAYHLDLTLNNRLSEFPIAVTQQENIIPDF</sequence>
<reference evidence="1" key="2">
    <citation type="journal article" date="2024" name="Plant">
        <title>Genomic evolution and insights into agronomic trait innovations of Sesamum species.</title>
        <authorList>
            <person name="Miao H."/>
            <person name="Wang L."/>
            <person name="Qu L."/>
            <person name="Liu H."/>
            <person name="Sun Y."/>
            <person name="Le M."/>
            <person name="Wang Q."/>
            <person name="Wei S."/>
            <person name="Zheng Y."/>
            <person name="Lin W."/>
            <person name="Duan Y."/>
            <person name="Cao H."/>
            <person name="Xiong S."/>
            <person name="Wang X."/>
            <person name="Wei L."/>
            <person name="Li C."/>
            <person name="Ma Q."/>
            <person name="Ju M."/>
            <person name="Zhao R."/>
            <person name="Li G."/>
            <person name="Mu C."/>
            <person name="Tian Q."/>
            <person name="Mei H."/>
            <person name="Zhang T."/>
            <person name="Gao T."/>
            <person name="Zhang H."/>
        </authorList>
    </citation>
    <scope>NUCLEOTIDE SEQUENCE</scope>
    <source>
        <strain evidence="1">KEN1</strain>
    </source>
</reference>